<accession>A0A9N9HY56</accession>
<dbReference type="EMBL" id="CAJVPQ010009097">
    <property type="protein sequence ID" value="CAG8712625.1"/>
    <property type="molecule type" value="Genomic_DNA"/>
</dbReference>
<keyword evidence="2" id="KW-1185">Reference proteome</keyword>
<dbReference type="OrthoDB" id="2440034at2759"/>
<protein>
    <submittedName>
        <fullName evidence="1">6188_t:CDS:1</fullName>
    </submittedName>
</protein>
<reference evidence="1" key="1">
    <citation type="submission" date="2021-06" db="EMBL/GenBank/DDBJ databases">
        <authorList>
            <person name="Kallberg Y."/>
            <person name="Tangrot J."/>
            <person name="Rosling A."/>
        </authorList>
    </citation>
    <scope>NUCLEOTIDE SEQUENCE</scope>
    <source>
        <strain evidence="1">UK204</strain>
    </source>
</reference>
<evidence type="ECO:0000313" key="1">
    <source>
        <dbReference type="EMBL" id="CAG8712625.1"/>
    </source>
</evidence>
<name>A0A9N9HY56_9GLOM</name>
<dbReference type="Proteomes" id="UP000789570">
    <property type="component" value="Unassembled WGS sequence"/>
</dbReference>
<sequence length="66" mass="7319">MHLTTKEHQKAALGYTDRPSDQTDLVIGFTIQAGVDKLDVIAKMQCVYLCAKKHLAIDAFSNLVEL</sequence>
<comment type="caution">
    <text evidence="1">The sequence shown here is derived from an EMBL/GenBank/DDBJ whole genome shotgun (WGS) entry which is preliminary data.</text>
</comment>
<feature type="non-terminal residue" evidence="1">
    <location>
        <position position="66"/>
    </location>
</feature>
<proteinExistence type="predicted"/>
<dbReference type="AlphaFoldDB" id="A0A9N9HY56"/>
<gene>
    <name evidence="1" type="ORF">FCALED_LOCUS14002</name>
</gene>
<organism evidence="1 2">
    <name type="scientific">Funneliformis caledonium</name>
    <dbReference type="NCBI Taxonomy" id="1117310"/>
    <lineage>
        <taxon>Eukaryota</taxon>
        <taxon>Fungi</taxon>
        <taxon>Fungi incertae sedis</taxon>
        <taxon>Mucoromycota</taxon>
        <taxon>Glomeromycotina</taxon>
        <taxon>Glomeromycetes</taxon>
        <taxon>Glomerales</taxon>
        <taxon>Glomeraceae</taxon>
        <taxon>Funneliformis</taxon>
    </lineage>
</organism>
<evidence type="ECO:0000313" key="2">
    <source>
        <dbReference type="Proteomes" id="UP000789570"/>
    </source>
</evidence>